<dbReference type="GO" id="GO:0003700">
    <property type="term" value="F:DNA-binding transcription factor activity"/>
    <property type="evidence" value="ECO:0007669"/>
    <property type="project" value="InterPro"/>
</dbReference>
<keyword evidence="4" id="KW-0804">Transcription</keyword>
<evidence type="ECO:0000313" key="7">
    <source>
        <dbReference type="Proteomes" id="UP000241222"/>
    </source>
</evidence>
<dbReference type="Proteomes" id="UP000241222">
    <property type="component" value="Unassembled WGS sequence"/>
</dbReference>
<dbReference type="PANTHER" id="PTHR30118:SF15">
    <property type="entry name" value="TRANSCRIPTIONAL REGULATORY PROTEIN"/>
    <property type="match status" value="1"/>
</dbReference>
<dbReference type="InterPro" id="IPR036390">
    <property type="entry name" value="WH_DNA-bd_sf"/>
</dbReference>
<evidence type="ECO:0000259" key="5">
    <source>
        <dbReference type="PROSITE" id="PS50931"/>
    </source>
</evidence>
<feature type="domain" description="HTH lysR-type" evidence="5">
    <location>
        <begin position="6"/>
        <end position="63"/>
    </location>
</feature>
<comment type="similarity">
    <text evidence="1">Belongs to the LysR transcriptional regulatory family.</text>
</comment>
<evidence type="ECO:0000256" key="2">
    <source>
        <dbReference type="ARBA" id="ARBA00023015"/>
    </source>
</evidence>
<accession>A0A2T3J0S6</accession>
<dbReference type="InterPro" id="IPR050389">
    <property type="entry name" value="LysR-type_TF"/>
</dbReference>
<dbReference type="InterPro" id="IPR036388">
    <property type="entry name" value="WH-like_DNA-bd_sf"/>
</dbReference>
<name>A0A2T3J0S6_9GAMM</name>
<dbReference type="InterPro" id="IPR005119">
    <property type="entry name" value="LysR_subst-bd"/>
</dbReference>
<dbReference type="EMBL" id="PYMH01000002">
    <property type="protein sequence ID" value="PSU34692.1"/>
    <property type="molecule type" value="Genomic_DNA"/>
</dbReference>
<sequence>MNLNNLDLNLLKVLLVLLEEKNTHRAAEKLDTSQPAVSRSLGRLREALDDQLFVRHNRGLKLTPRAEELAAVLPGIYSQLDSALESRKFDPIEMEGRFRIALNGFLIESYGTEIYRLFNRYCPKVELELYSFGSSTVSHLQDGSCDLAITYQPLLTPKAIYQKNIAKSQFGYICRRGLVDEKKTIPIEELDNYRWASMVVPGFNEQMELVKKYANLNVKPAFRSQHAIPILQALRSEDMLFIAPRELYQVIDHNKFQFVEMDEKGHATRRDVMDIVIAYNQRHWNTEKYRWLEQEIKQLKFSQLDS</sequence>
<dbReference type="InterPro" id="IPR000847">
    <property type="entry name" value="LysR_HTH_N"/>
</dbReference>
<dbReference type="GO" id="GO:0003677">
    <property type="term" value="F:DNA binding"/>
    <property type="evidence" value="ECO:0007669"/>
    <property type="project" value="UniProtKB-KW"/>
</dbReference>
<comment type="caution">
    <text evidence="6">The sequence shown here is derived from an EMBL/GenBank/DDBJ whole genome shotgun (WGS) entry which is preliminary data.</text>
</comment>
<dbReference type="Gene3D" id="1.10.10.10">
    <property type="entry name" value="Winged helix-like DNA-binding domain superfamily/Winged helix DNA-binding domain"/>
    <property type="match status" value="1"/>
</dbReference>
<gene>
    <name evidence="6" type="ORF">C9I99_06245</name>
</gene>
<dbReference type="RefSeq" id="WP_107348017.1">
    <property type="nucleotide sequence ID" value="NZ_PYMH01000002.1"/>
</dbReference>
<protein>
    <submittedName>
        <fullName evidence="6">LysR family transcriptional regulator</fullName>
    </submittedName>
</protein>
<dbReference type="Pfam" id="PF03466">
    <property type="entry name" value="LysR_substrate"/>
    <property type="match status" value="1"/>
</dbReference>
<dbReference type="AlphaFoldDB" id="A0A2T3J0S6"/>
<evidence type="ECO:0000256" key="3">
    <source>
        <dbReference type="ARBA" id="ARBA00023125"/>
    </source>
</evidence>
<evidence type="ECO:0000256" key="1">
    <source>
        <dbReference type="ARBA" id="ARBA00009437"/>
    </source>
</evidence>
<dbReference type="SUPFAM" id="SSF46785">
    <property type="entry name" value="Winged helix' DNA-binding domain"/>
    <property type="match status" value="1"/>
</dbReference>
<keyword evidence="3" id="KW-0238">DNA-binding</keyword>
<keyword evidence="7" id="KW-1185">Reference proteome</keyword>
<organism evidence="6 7">
    <name type="scientific">Photobacterium lutimaris</name>
    <dbReference type="NCBI Taxonomy" id="388278"/>
    <lineage>
        <taxon>Bacteria</taxon>
        <taxon>Pseudomonadati</taxon>
        <taxon>Pseudomonadota</taxon>
        <taxon>Gammaproteobacteria</taxon>
        <taxon>Vibrionales</taxon>
        <taxon>Vibrionaceae</taxon>
        <taxon>Photobacterium</taxon>
    </lineage>
</organism>
<dbReference type="OrthoDB" id="6396370at2"/>
<keyword evidence="2" id="KW-0805">Transcription regulation</keyword>
<evidence type="ECO:0000256" key="4">
    <source>
        <dbReference type="ARBA" id="ARBA00023163"/>
    </source>
</evidence>
<dbReference type="PROSITE" id="PS50931">
    <property type="entry name" value="HTH_LYSR"/>
    <property type="match status" value="1"/>
</dbReference>
<evidence type="ECO:0000313" key="6">
    <source>
        <dbReference type="EMBL" id="PSU34692.1"/>
    </source>
</evidence>
<dbReference type="PANTHER" id="PTHR30118">
    <property type="entry name" value="HTH-TYPE TRANSCRIPTIONAL REGULATOR LEUO-RELATED"/>
    <property type="match status" value="1"/>
</dbReference>
<dbReference type="SUPFAM" id="SSF53850">
    <property type="entry name" value="Periplasmic binding protein-like II"/>
    <property type="match status" value="1"/>
</dbReference>
<dbReference type="Gene3D" id="3.40.190.10">
    <property type="entry name" value="Periplasmic binding protein-like II"/>
    <property type="match status" value="2"/>
</dbReference>
<proteinExistence type="inferred from homology"/>
<dbReference type="Pfam" id="PF00126">
    <property type="entry name" value="HTH_1"/>
    <property type="match status" value="1"/>
</dbReference>
<dbReference type="PRINTS" id="PR00039">
    <property type="entry name" value="HTHLYSR"/>
</dbReference>
<reference evidence="6 7" key="1">
    <citation type="submission" date="2018-03" db="EMBL/GenBank/DDBJ databases">
        <title>Whole genome sequencing of Histamine producing bacteria.</title>
        <authorList>
            <person name="Butler K."/>
        </authorList>
    </citation>
    <scope>NUCLEOTIDE SEQUENCE [LARGE SCALE GENOMIC DNA]</scope>
    <source>
        <strain evidence="6 7">JCM 13586</strain>
    </source>
</reference>